<evidence type="ECO:0000313" key="2">
    <source>
        <dbReference type="EMBL" id="CAK1586599.1"/>
    </source>
</evidence>
<keyword evidence="1" id="KW-1133">Transmembrane helix</keyword>
<dbReference type="Proteomes" id="UP001314205">
    <property type="component" value="Unassembled WGS sequence"/>
</dbReference>
<name>A0AAV1KXM7_9NEOP</name>
<evidence type="ECO:0000313" key="3">
    <source>
        <dbReference type="Proteomes" id="UP001314205"/>
    </source>
</evidence>
<reference evidence="2 3" key="1">
    <citation type="submission" date="2023-11" db="EMBL/GenBank/DDBJ databases">
        <authorList>
            <person name="Hedman E."/>
            <person name="Englund M."/>
            <person name="Stromberg M."/>
            <person name="Nyberg Akerstrom W."/>
            <person name="Nylinder S."/>
            <person name="Jareborg N."/>
            <person name="Kallberg Y."/>
            <person name="Kronander E."/>
        </authorList>
    </citation>
    <scope>NUCLEOTIDE SEQUENCE [LARGE SCALE GENOMIC DNA]</scope>
</reference>
<evidence type="ECO:0000256" key="1">
    <source>
        <dbReference type="SAM" id="Phobius"/>
    </source>
</evidence>
<keyword evidence="1" id="KW-0812">Transmembrane</keyword>
<protein>
    <submittedName>
        <fullName evidence="2">Uncharacterized protein</fullName>
    </submittedName>
</protein>
<dbReference type="AlphaFoldDB" id="A0AAV1KXM7"/>
<accession>A0AAV1KXM7</accession>
<comment type="caution">
    <text evidence="2">The sequence shown here is derived from an EMBL/GenBank/DDBJ whole genome shotgun (WGS) entry which is preliminary data.</text>
</comment>
<dbReference type="EMBL" id="CAVLGL010000081">
    <property type="protein sequence ID" value="CAK1586599.1"/>
    <property type="molecule type" value="Genomic_DNA"/>
</dbReference>
<sequence>MYARLLLLFKKKNNLFLVIFVPLTIWRLLQVFTLAIIETSLNSCRLIVIMKSISFFVEPSGYGKKWKKEFIIKSPSFSMKSASCWPLEFLCPIPNFHTFSSPFSLVPVFVLKSPINTV</sequence>
<gene>
    <name evidence="2" type="ORF">PARMNEM_LOCUS7529</name>
</gene>
<keyword evidence="3" id="KW-1185">Reference proteome</keyword>
<feature type="transmembrane region" description="Helical" evidence="1">
    <location>
        <begin position="15"/>
        <end position="37"/>
    </location>
</feature>
<organism evidence="2 3">
    <name type="scientific">Parnassius mnemosyne</name>
    <name type="common">clouded apollo</name>
    <dbReference type="NCBI Taxonomy" id="213953"/>
    <lineage>
        <taxon>Eukaryota</taxon>
        <taxon>Metazoa</taxon>
        <taxon>Ecdysozoa</taxon>
        <taxon>Arthropoda</taxon>
        <taxon>Hexapoda</taxon>
        <taxon>Insecta</taxon>
        <taxon>Pterygota</taxon>
        <taxon>Neoptera</taxon>
        <taxon>Endopterygota</taxon>
        <taxon>Lepidoptera</taxon>
        <taxon>Glossata</taxon>
        <taxon>Ditrysia</taxon>
        <taxon>Papilionoidea</taxon>
        <taxon>Papilionidae</taxon>
        <taxon>Parnassiinae</taxon>
        <taxon>Parnassini</taxon>
        <taxon>Parnassius</taxon>
        <taxon>Driopa</taxon>
    </lineage>
</organism>
<keyword evidence="1" id="KW-0472">Membrane</keyword>
<proteinExistence type="predicted"/>